<protein>
    <submittedName>
        <fullName evidence="1">Uncharacterized protein</fullName>
    </submittedName>
</protein>
<evidence type="ECO:0000313" key="1">
    <source>
        <dbReference type="EMBL" id="CPB82628.1"/>
    </source>
</evidence>
<name>A0A916LH67_MYCTX</name>
<proteinExistence type="predicted"/>
<comment type="caution">
    <text evidence="1">The sequence shown here is derived from an EMBL/GenBank/DDBJ whole genome shotgun (WGS) entry which is preliminary data.</text>
</comment>
<accession>A0A916LH67</accession>
<evidence type="ECO:0000313" key="2">
    <source>
        <dbReference type="Proteomes" id="UP000039021"/>
    </source>
</evidence>
<gene>
    <name evidence="1" type="ORF">ERS007739_05431</name>
</gene>
<organism evidence="1 2">
    <name type="scientific">Mycobacterium tuberculosis</name>
    <dbReference type="NCBI Taxonomy" id="1773"/>
    <lineage>
        <taxon>Bacteria</taxon>
        <taxon>Bacillati</taxon>
        <taxon>Actinomycetota</taxon>
        <taxon>Actinomycetes</taxon>
        <taxon>Mycobacteriales</taxon>
        <taxon>Mycobacteriaceae</taxon>
        <taxon>Mycobacterium</taxon>
        <taxon>Mycobacterium tuberculosis complex</taxon>
    </lineage>
</organism>
<dbReference type="AlphaFoldDB" id="A0A916LH67"/>
<sequence>MANRETVSTPAEMNASPSPALIAWKAIRVVCSDDEQYRLTVVPGRKS</sequence>
<dbReference type="EMBL" id="CSBK01004368">
    <property type="protein sequence ID" value="CPB82628.1"/>
    <property type="molecule type" value="Genomic_DNA"/>
</dbReference>
<dbReference type="Proteomes" id="UP000039021">
    <property type="component" value="Unassembled WGS sequence"/>
</dbReference>
<reference evidence="2" key="1">
    <citation type="submission" date="2015-03" db="EMBL/GenBank/DDBJ databases">
        <authorList>
            <consortium name="Pathogen Informatics"/>
        </authorList>
    </citation>
    <scope>NUCLEOTIDE SEQUENCE [LARGE SCALE GENOMIC DNA]</scope>
    <source>
        <strain evidence="2">N09902308</strain>
    </source>
</reference>